<sequence length="157" mass="17801">MDLPSNPNDPVETEFIGATLCACQVIWLKRVLGKLYKMQSKATVIRCDSNSTIKLSKNPVMDGRCKHIDVRFHFLRGLTKVGTIEMMHCDTQEQVADIMTKQLKLDTARPRGERTPTCKEEELGCSDRPRAASDHHYSSHLRYGEMGLIIYECGSVR</sequence>
<dbReference type="AlphaFoldDB" id="A0A371FDY3"/>
<evidence type="ECO:0000313" key="1">
    <source>
        <dbReference type="EMBL" id="RDX76323.1"/>
    </source>
</evidence>
<evidence type="ECO:0000313" key="2">
    <source>
        <dbReference type="Proteomes" id="UP000257109"/>
    </source>
</evidence>
<dbReference type="PANTHER" id="PTHR11439">
    <property type="entry name" value="GAG-POL-RELATED RETROTRANSPOSON"/>
    <property type="match status" value="1"/>
</dbReference>
<feature type="non-terminal residue" evidence="1">
    <location>
        <position position="157"/>
    </location>
</feature>
<dbReference type="PANTHER" id="PTHR11439:SF517">
    <property type="entry name" value="CYSTEINE-RICH RLK (RECEPTOR-LIKE PROTEIN KINASE) 8"/>
    <property type="match status" value="1"/>
</dbReference>
<keyword evidence="2" id="KW-1185">Reference proteome</keyword>
<comment type="caution">
    <text evidence="1">The sequence shown here is derived from an EMBL/GenBank/DDBJ whole genome shotgun (WGS) entry which is preliminary data.</text>
</comment>
<name>A0A371FDY3_MUCPR</name>
<gene>
    <name evidence="1" type="ORF">CR513_43696</name>
</gene>
<accession>A0A371FDY3</accession>
<dbReference type="STRING" id="157652.A0A371FDY3"/>
<dbReference type="EMBL" id="QJKJ01009543">
    <property type="protein sequence ID" value="RDX76323.1"/>
    <property type="molecule type" value="Genomic_DNA"/>
</dbReference>
<dbReference type="Proteomes" id="UP000257109">
    <property type="component" value="Unassembled WGS sequence"/>
</dbReference>
<reference evidence="1" key="1">
    <citation type="submission" date="2018-05" db="EMBL/GenBank/DDBJ databases">
        <title>Draft genome of Mucuna pruriens seed.</title>
        <authorList>
            <person name="Nnadi N.E."/>
            <person name="Vos R."/>
            <person name="Hasami M.H."/>
            <person name="Devisetty U.K."/>
            <person name="Aguiy J.C."/>
        </authorList>
    </citation>
    <scope>NUCLEOTIDE SEQUENCE [LARGE SCALE GENOMIC DNA]</scope>
    <source>
        <strain evidence="1">JCA_2017</strain>
    </source>
</reference>
<proteinExistence type="predicted"/>
<dbReference type="CDD" id="cd09272">
    <property type="entry name" value="RNase_HI_RT_Ty1"/>
    <property type="match status" value="1"/>
</dbReference>
<dbReference type="OrthoDB" id="2551793at2759"/>
<organism evidence="1 2">
    <name type="scientific">Mucuna pruriens</name>
    <name type="common">Velvet bean</name>
    <name type="synonym">Dolichos pruriens</name>
    <dbReference type="NCBI Taxonomy" id="157652"/>
    <lineage>
        <taxon>Eukaryota</taxon>
        <taxon>Viridiplantae</taxon>
        <taxon>Streptophyta</taxon>
        <taxon>Embryophyta</taxon>
        <taxon>Tracheophyta</taxon>
        <taxon>Spermatophyta</taxon>
        <taxon>Magnoliopsida</taxon>
        <taxon>eudicotyledons</taxon>
        <taxon>Gunneridae</taxon>
        <taxon>Pentapetalae</taxon>
        <taxon>rosids</taxon>
        <taxon>fabids</taxon>
        <taxon>Fabales</taxon>
        <taxon>Fabaceae</taxon>
        <taxon>Papilionoideae</taxon>
        <taxon>50 kb inversion clade</taxon>
        <taxon>NPAAA clade</taxon>
        <taxon>indigoferoid/millettioid clade</taxon>
        <taxon>Phaseoleae</taxon>
        <taxon>Mucuna</taxon>
    </lineage>
</organism>
<protein>
    <recommendedName>
        <fullName evidence="3">Copia protein</fullName>
    </recommendedName>
</protein>
<evidence type="ECO:0008006" key="3">
    <source>
        <dbReference type="Google" id="ProtNLM"/>
    </source>
</evidence>
<feature type="non-terminal residue" evidence="1">
    <location>
        <position position="1"/>
    </location>
</feature>